<sequence>MITLKGVKPLGKKQWKRRNFYIYGVVEPATGEQYYQEFPQLNYNCFQEFLKVFCQKYSESFNLIIMDNGSFHKALLLDWADHVMPIYLPAYSPELNAIERLWEHTKKDLKWENYSSLDKLKEQVNN</sequence>
<dbReference type="Gene3D" id="3.30.420.10">
    <property type="entry name" value="Ribonuclease H-like superfamily/Ribonuclease H"/>
    <property type="match status" value="1"/>
</dbReference>
<accession>A0ABX2D3A8</accession>
<keyword evidence="3" id="KW-1185">Reference proteome</keyword>
<dbReference type="Proteomes" id="UP000702425">
    <property type="component" value="Unassembled WGS sequence"/>
</dbReference>
<name>A0ABX2D3A8_9CYAN</name>
<reference evidence="2 3" key="1">
    <citation type="journal article" date="2020" name="Sci. Rep.">
        <title>A novel cyanobacterial geosmin producer, revising GeoA distribution and dispersion patterns in Bacteria.</title>
        <authorList>
            <person name="Churro C."/>
            <person name="Semedo-Aguiar A.P."/>
            <person name="Silva A.D."/>
            <person name="Pereira-Leal J.B."/>
            <person name="Leite R.B."/>
        </authorList>
    </citation>
    <scope>NUCLEOTIDE SEQUENCE [LARGE SCALE GENOMIC DNA]</scope>
    <source>
        <strain evidence="2 3">IPMA8</strain>
    </source>
</reference>
<dbReference type="InterPro" id="IPR012337">
    <property type="entry name" value="RNaseH-like_sf"/>
</dbReference>
<evidence type="ECO:0000259" key="1">
    <source>
        <dbReference type="Pfam" id="PF13358"/>
    </source>
</evidence>
<comment type="caution">
    <text evidence="2">The sequence shown here is derived from an EMBL/GenBank/DDBJ whole genome shotgun (WGS) entry which is preliminary data.</text>
</comment>
<proteinExistence type="predicted"/>
<evidence type="ECO:0000313" key="3">
    <source>
        <dbReference type="Proteomes" id="UP000702425"/>
    </source>
</evidence>
<dbReference type="RefSeq" id="WP_172190840.1">
    <property type="nucleotide sequence ID" value="NZ_CAWPPK010000010.1"/>
</dbReference>
<dbReference type="Pfam" id="PF13358">
    <property type="entry name" value="DDE_3"/>
    <property type="match status" value="1"/>
</dbReference>
<dbReference type="InterPro" id="IPR036397">
    <property type="entry name" value="RNaseH_sf"/>
</dbReference>
<protein>
    <recommendedName>
        <fullName evidence="1">Tc1-like transposase DDE domain-containing protein</fullName>
    </recommendedName>
</protein>
<organism evidence="2 3">
    <name type="scientific">Microcoleus asticus IPMA8</name>
    <dbReference type="NCBI Taxonomy" id="2563858"/>
    <lineage>
        <taxon>Bacteria</taxon>
        <taxon>Bacillati</taxon>
        <taxon>Cyanobacteriota</taxon>
        <taxon>Cyanophyceae</taxon>
        <taxon>Oscillatoriophycideae</taxon>
        <taxon>Oscillatoriales</taxon>
        <taxon>Microcoleaceae</taxon>
        <taxon>Microcoleus</taxon>
        <taxon>Microcoleus asticus</taxon>
    </lineage>
</organism>
<dbReference type="EMBL" id="SRRZ01000107">
    <property type="protein sequence ID" value="NQE36991.1"/>
    <property type="molecule type" value="Genomic_DNA"/>
</dbReference>
<gene>
    <name evidence="2" type="ORF">E5S67_04758</name>
</gene>
<dbReference type="InterPro" id="IPR038717">
    <property type="entry name" value="Tc1-like_DDE_dom"/>
</dbReference>
<feature type="domain" description="Tc1-like transposase DDE" evidence="1">
    <location>
        <begin position="5"/>
        <end position="121"/>
    </location>
</feature>
<evidence type="ECO:0000313" key="2">
    <source>
        <dbReference type="EMBL" id="NQE36991.1"/>
    </source>
</evidence>
<dbReference type="SUPFAM" id="SSF53098">
    <property type="entry name" value="Ribonuclease H-like"/>
    <property type="match status" value="1"/>
</dbReference>